<sequence>MRCTLLASLLIILIHTTSLTEEITTGNLLPNVGNNASNAQSVDNTIPQIGNDFNSFTSSNATNFTSEIEVTGTGSISYSSSLLNITTSNDTTTQQKLDNGITLQGNTVVQNCEWSQSSYACGNRGIGQDSYSTKIQILNESGSVISETNQIRNNDAGYGSTAHKYTDTLIYNDTGAYTFNWQWTGIDGESSPRNLGGPNLLGANLFMTYDNSILDESVTEELTTITKNLTNTLREVIIEEEVEIKAAPIVTMTTTPVATSAPVTKSAPVMTAAPVPTKQTTSPTPATTTTTTKTPVQTKTATTTPTKSTTTNKGNKNAKLNATTTSSRSTKNTKNESKKEISKESNSKTSTTTSSKKEDSSKQETVQSKENAGENKTASSEVQSQSGSIDLQMAKVDSDIKDISKNLEVKNIIKLKAMVNNDMIAAYNIPFYIGKDIYIDQLNIFDKPIYQDVNLGQYILNDPVVQSKIKIMDIQNKKQKLLNEIEVLKNG</sequence>
<proteinExistence type="predicted"/>
<protein>
    <submittedName>
        <fullName evidence="3">Uncharacterized protein</fullName>
    </submittedName>
</protein>
<feature type="compositionally biased region" description="Polar residues" evidence="2">
    <location>
        <begin position="363"/>
        <end position="389"/>
    </location>
</feature>
<keyword evidence="1" id="KW-0175">Coiled coil</keyword>
<reference evidence="3" key="2">
    <citation type="journal article" date="2017" name="Nat. Commun.">
        <title>Single-virus genomics reveals hidden cosmopolitan and abundant viruses.</title>
        <authorList>
            <person name="Martinez-Hernandez F."/>
            <person name="Fornas O."/>
            <person name="Lluesma Gomez M."/>
            <person name="Bolduc B."/>
            <person name="de la Cruz Pena M.J."/>
            <person name="Martinez J.M."/>
            <person name="Anton J."/>
            <person name="Gasol J.M."/>
            <person name="Rosselli R."/>
            <person name="Rodriguez-Valera F."/>
            <person name="Sullivan M.B."/>
            <person name="Acinas S.G."/>
            <person name="Martinez-Garcia M."/>
        </authorList>
    </citation>
    <scope>NUCLEOTIDE SEQUENCE</scope>
</reference>
<evidence type="ECO:0000256" key="1">
    <source>
        <dbReference type="SAM" id="Coils"/>
    </source>
</evidence>
<dbReference type="EMBL" id="KY052836">
    <property type="protein sequence ID" value="ASF00444.1"/>
    <property type="molecule type" value="Genomic_DNA"/>
</dbReference>
<feature type="coiled-coil region" evidence="1">
    <location>
        <begin position="464"/>
        <end position="491"/>
    </location>
</feature>
<feature type="compositionally biased region" description="Basic and acidic residues" evidence="2">
    <location>
        <begin position="333"/>
        <end position="346"/>
    </location>
</feature>
<accession>A0A218MME5</accession>
<feature type="region of interest" description="Disordered" evidence="2">
    <location>
        <begin position="258"/>
        <end position="390"/>
    </location>
</feature>
<name>A0A218MME5_9VIRU</name>
<feature type="compositionally biased region" description="Low complexity" evidence="2">
    <location>
        <begin position="277"/>
        <end position="332"/>
    </location>
</feature>
<reference evidence="3" key="1">
    <citation type="submission" date="2016-10" db="EMBL/GenBank/DDBJ databases">
        <authorList>
            <person name="Varghese N."/>
        </authorList>
    </citation>
    <scope>NUCLEOTIDE SEQUENCE</scope>
</reference>
<organism evidence="3">
    <name type="scientific">uncultured virus</name>
    <dbReference type="NCBI Taxonomy" id="340016"/>
    <lineage>
        <taxon>Viruses</taxon>
        <taxon>environmental samples</taxon>
    </lineage>
</organism>
<evidence type="ECO:0000313" key="3">
    <source>
        <dbReference type="EMBL" id="ASF00444.1"/>
    </source>
</evidence>
<evidence type="ECO:0000256" key="2">
    <source>
        <dbReference type="SAM" id="MobiDB-lite"/>
    </source>
</evidence>